<dbReference type="InterPro" id="IPR025700">
    <property type="entry name" value="Lys/Orn_oxygenase"/>
</dbReference>
<dbReference type="EC" id="1.14.13.59" evidence="4"/>
<dbReference type="EMBL" id="JADBGI010000016">
    <property type="protein sequence ID" value="MBE3000592.1"/>
    <property type="molecule type" value="Genomic_DNA"/>
</dbReference>
<comment type="caution">
    <text evidence="17">The sequence shown here is derived from an EMBL/GenBank/DDBJ whole genome shotgun (WGS) entry which is preliminary data.</text>
</comment>
<evidence type="ECO:0000256" key="14">
    <source>
        <dbReference type="ARBA" id="ARBA00032738"/>
    </source>
</evidence>
<dbReference type="Pfam" id="PF13434">
    <property type="entry name" value="Lys_Orn_oxgnase"/>
    <property type="match status" value="1"/>
</dbReference>
<dbReference type="SUPFAM" id="SSF51905">
    <property type="entry name" value="FAD/NAD(P)-binding domain"/>
    <property type="match status" value="2"/>
</dbReference>
<reference evidence="17 18" key="1">
    <citation type="submission" date="2020-09" db="EMBL/GenBank/DDBJ databases">
        <title>Diversity and distribution of actinomycetes associated with coral in the coast of Hainan.</title>
        <authorList>
            <person name="Li F."/>
        </authorList>
    </citation>
    <scope>NUCLEOTIDE SEQUENCE [LARGE SCALE GENOMIC DNA]</scope>
    <source>
        <strain evidence="17 18">HNM0947</strain>
    </source>
</reference>
<sequence>MSDSPRTPDTPDTADTAQKVYDFAAIGVGPFNLGLAALSDPVAELDGLFLDQKPEFDWHSGMMLEDAELQTPFMSDLVTLADPTSPFSFLNFLKENGRLYPFYIRERFYPLRAEFNDYCRWVSRGVGDNVRFGRRVESVEFDDGRALYTVRSTETATGRTHTDLARRLVLGTGTPPYVPPACRDLPGDAVHSSGYLYAKQDLQKKDSITVVGSGQSAAEIFYDLLQEADTHGYRLNWVTRSPRFFPLEYTKLTLEMTSPEYADHFYSLPEHKREELVASQKNLYKGIDSDVIDAIYDLLYQKSRVAAPRVRLMTNTEVTGVDHDEQAYRLELRNSDQERDFALQTEGLVLATGYRYQVPDFLEPIADRLAWDGPGRFAVRRDYRVDLAAHEGGPSAEGAGDGGAGAVYVQNAELHTHGFVSPDLGMGAYRNSCILRGMLGREPYTVERSIAFQEFGAPGSSGAGTWEGEDLTPLPADDAPLEASNR</sequence>
<evidence type="ECO:0000256" key="2">
    <source>
        <dbReference type="ARBA" id="ARBA00004924"/>
    </source>
</evidence>
<proteinExistence type="inferred from homology"/>
<evidence type="ECO:0000256" key="6">
    <source>
        <dbReference type="ARBA" id="ARBA00022630"/>
    </source>
</evidence>
<dbReference type="Gene3D" id="3.50.50.60">
    <property type="entry name" value="FAD/NAD(P)-binding domain"/>
    <property type="match status" value="1"/>
</dbReference>
<organism evidence="17 18">
    <name type="scientific">Nocardiopsis coralli</name>
    <dbReference type="NCBI Taxonomy" id="2772213"/>
    <lineage>
        <taxon>Bacteria</taxon>
        <taxon>Bacillati</taxon>
        <taxon>Actinomycetota</taxon>
        <taxon>Actinomycetes</taxon>
        <taxon>Streptosporangiales</taxon>
        <taxon>Nocardiopsidaceae</taxon>
        <taxon>Nocardiopsis</taxon>
    </lineage>
</organism>
<keyword evidence="6" id="KW-0285">Flavoprotein</keyword>
<evidence type="ECO:0000256" key="5">
    <source>
        <dbReference type="ARBA" id="ARBA00016406"/>
    </source>
</evidence>
<dbReference type="RefSeq" id="WP_193123201.1">
    <property type="nucleotide sequence ID" value="NZ_JADBGI010000016.1"/>
</dbReference>
<comment type="similarity">
    <text evidence="3">Belongs to the lysine N(6)-hydroxylase/L-ornithine N(5)-oxygenase family.</text>
</comment>
<evidence type="ECO:0000256" key="7">
    <source>
        <dbReference type="ARBA" id="ARBA00022827"/>
    </source>
</evidence>
<comment type="catalytic activity">
    <reaction evidence="15">
        <text>L-lysine + NADPH + O2 = N(6)-hydroxy-L-lysine + NADP(+) + H2O</text>
        <dbReference type="Rhea" id="RHEA:23228"/>
        <dbReference type="ChEBI" id="CHEBI:15377"/>
        <dbReference type="ChEBI" id="CHEBI:15379"/>
        <dbReference type="ChEBI" id="CHEBI:32551"/>
        <dbReference type="ChEBI" id="CHEBI:57783"/>
        <dbReference type="ChEBI" id="CHEBI:57820"/>
        <dbReference type="ChEBI" id="CHEBI:58349"/>
        <dbReference type="EC" id="1.14.13.59"/>
    </reaction>
</comment>
<gene>
    <name evidence="17" type="ORF">IDM40_18075</name>
</gene>
<comment type="cofactor">
    <cofactor evidence="1">
        <name>FAD</name>
        <dbReference type="ChEBI" id="CHEBI:57692"/>
    </cofactor>
</comment>
<evidence type="ECO:0000256" key="15">
    <source>
        <dbReference type="ARBA" id="ARBA00048407"/>
    </source>
</evidence>
<evidence type="ECO:0000256" key="1">
    <source>
        <dbReference type="ARBA" id="ARBA00001974"/>
    </source>
</evidence>
<evidence type="ECO:0000256" key="11">
    <source>
        <dbReference type="ARBA" id="ARBA00029939"/>
    </source>
</evidence>
<evidence type="ECO:0000256" key="9">
    <source>
        <dbReference type="ARBA" id="ARBA00023002"/>
    </source>
</evidence>
<evidence type="ECO:0000256" key="16">
    <source>
        <dbReference type="SAM" id="MobiDB-lite"/>
    </source>
</evidence>
<keyword evidence="18" id="KW-1185">Reference proteome</keyword>
<name>A0ABR9P9S7_9ACTN</name>
<feature type="region of interest" description="Disordered" evidence="16">
    <location>
        <begin position="457"/>
        <end position="486"/>
    </location>
</feature>
<keyword evidence="10" id="KW-0503">Monooxygenase</keyword>
<dbReference type="Proteomes" id="UP000806528">
    <property type="component" value="Unassembled WGS sequence"/>
</dbReference>
<dbReference type="InterPro" id="IPR036188">
    <property type="entry name" value="FAD/NAD-bd_sf"/>
</dbReference>
<evidence type="ECO:0000256" key="8">
    <source>
        <dbReference type="ARBA" id="ARBA00022857"/>
    </source>
</evidence>
<comment type="pathway">
    <text evidence="2">Siderophore biosynthesis.</text>
</comment>
<evidence type="ECO:0000313" key="18">
    <source>
        <dbReference type="Proteomes" id="UP000806528"/>
    </source>
</evidence>
<accession>A0ABR9P9S7</accession>
<keyword evidence="7" id="KW-0274">FAD</keyword>
<evidence type="ECO:0000256" key="4">
    <source>
        <dbReference type="ARBA" id="ARBA00013076"/>
    </source>
</evidence>
<keyword evidence="8" id="KW-0521">NADP</keyword>
<keyword evidence="9" id="KW-0560">Oxidoreductase</keyword>
<evidence type="ECO:0000256" key="3">
    <source>
        <dbReference type="ARBA" id="ARBA00007588"/>
    </source>
</evidence>
<evidence type="ECO:0000256" key="10">
    <source>
        <dbReference type="ARBA" id="ARBA00023033"/>
    </source>
</evidence>
<dbReference type="PANTHER" id="PTHR42802:SF1">
    <property type="entry name" value="L-ORNITHINE N(5)-MONOOXYGENASE"/>
    <property type="match status" value="1"/>
</dbReference>
<evidence type="ECO:0000256" key="13">
    <source>
        <dbReference type="ARBA" id="ARBA00032493"/>
    </source>
</evidence>
<evidence type="ECO:0000313" key="17">
    <source>
        <dbReference type="EMBL" id="MBE3000592.1"/>
    </source>
</evidence>
<evidence type="ECO:0000256" key="12">
    <source>
        <dbReference type="ARBA" id="ARBA00031158"/>
    </source>
</evidence>
<protein>
    <recommendedName>
        <fullName evidence="5">L-lysine N6-monooxygenase MbtG</fullName>
        <ecNumber evidence="4">1.14.13.59</ecNumber>
    </recommendedName>
    <alternativeName>
        <fullName evidence="14">Lysine 6-N-hydroxylase</fullName>
    </alternativeName>
    <alternativeName>
        <fullName evidence="13">Lysine N6-hydroxylase</fullName>
    </alternativeName>
    <alternativeName>
        <fullName evidence="11">Lysine-N-oxygenase</fullName>
    </alternativeName>
    <alternativeName>
        <fullName evidence="12">Mycobactin synthase protein G</fullName>
    </alternativeName>
</protein>
<dbReference type="PANTHER" id="PTHR42802">
    <property type="entry name" value="MONOOXYGENASE"/>
    <property type="match status" value="1"/>
</dbReference>